<feature type="compositionally biased region" description="Gly residues" evidence="1">
    <location>
        <begin position="42"/>
        <end position="52"/>
    </location>
</feature>
<evidence type="ECO:0000313" key="2">
    <source>
        <dbReference type="EMBL" id="KAL0195902.1"/>
    </source>
</evidence>
<feature type="region of interest" description="Disordered" evidence="1">
    <location>
        <begin position="1"/>
        <end position="121"/>
    </location>
</feature>
<organism evidence="2 3">
    <name type="scientific">Cirrhinus mrigala</name>
    <name type="common">Mrigala</name>
    <dbReference type="NCBI Taxonomy" id="683832"/>
    <lineage>
        <taxon>Eukaryota</taxon>
        <taxon>Metazoa</taxon>
        <taxon>Chordata</taxon>
        <taxon>Craniata</taxon>
        <taxon>Vertebrata</taxon>
        <taxon>Euteleostomi</taxon>
        <taxon>Actinopterygii</taxon>
        <taxon>Neopterygii</taxon>
        <taxon>Teleostei</taxon>
        <taxon>Ostariophysi</taxon>
        <taxon>Cypriniformes</taxon>
        <taxon>Cyprinidae</taxon>
        <taxon>Labeoninae</taxon>
        <taxon>Labeonini</taxon>
        <taxon>Cirrhinus</taxon>
    </lineage>
</organism>
<evidence type="ECO:0008006" key="4">
    <source>
        <dbReference type="Google" id="ProtNLM"/>
    </source>
</evidence>
<feature type="non-terminal residue" evidence="2">
    <location>
        <position position="121"/>
    </location>
</feature>
<dbReference type="Proteomes" id="UP001529510">
    <property type="component" value="Unassembled WGS sequence"/>
</dbReference>
<feature type="compositionally biased region" description="Polar residues" evidence="1">
    <location>
        <begin position="1"/>
        <end position="11"/>
    </location>
</feature>
<accession>A0ABD0RBN4</accession>
<name>A0ABD0RBN4_CIRMR</name>
<proteinExistence type="predicted"/>
<sequence length="121" mass="11882">KASSKPSSPGTPDSGKCPSALGSPHGTLARQASLDSPSSGTGSLGSMGGQSGGSSPLYGKTPDLPASGLSLPSNARPWPPNLSSSSAGSKDTLSCHNLPLPHHHGPKVTRTGSVKSTLSEG</sequence>
<dbReference type="AlphaFoldDB" id="A0ABD0RBN4"/>
<comment type="caution">
    <text evidence="2">The sequence shown here is derived from an EMBL/GenBank/DDBJ whole genome shotgun (WGS) entry which is preliminary data.</text>
</comment>
<evidence type="ECO:0000313" key="3">
    <source>
        <dbReference type="Proteomes" id="UP001529510"/>
    </source>
</evidence>
<evidence type="ECO:0000256" key="1">
    <source>
        <dbReference type="SAM" id="MobiDB-lite"/>
    </source>
</evidence>
<keyword evidence="3" id="KW-1185">Reference proteome</keyword>
<feature type="non-terminal residue" evidence="2">
    <location>
        <position position="1"/>
    </location>
</feature>
<feature type="compositionally biased region" description="Polar residues" evidence="1">
    <location>
        <begin position="110"/>
        <end position="121"/>
    </location>
</feature>
<feature type="compositionally biased region" description="Polar residues" evidence="1">
    <location>
        <begin position="81"/>
        <end position="95"/>
    </location>
</feature>
<dbReference type="EMBL" id="JAMKFB020000004">
    <property type="protein sequence ID" value="KAL0195902.1"/>
    <property type="molecule type" value="Genomic_DNA"/>
</dbReference>
<gene>
    <name evidence="2" type="ORF">M9458_009474</name>
</gene>
<protein>
    <recommendedName>
        <fullName evidence="4">Ubinuclein 1</fullName>
    </recommendedName>
</protein>
<reference evidence="2 3" key="1">
    <citation type="submission" date="2024-05" db="EMBL/GenBank/DDBJ databases">
        <title>Genome sequencing and assembly of Indian major carp, Cirrhinus mrigala (Hamilton, 1822).</title>
        <authorList>
            <person name="Mohindra V."/>
            <person name="Chowdhury L.M."/>
            <person name="Lal K."/>
            <person name="Jena J.K."/>
        </authorList>
    </citation>
    <scope>NUCLEOTIDE SEQUENCE [LARGE SCALE GENOMIC DNA]</scope>
    <source>
        <strain evidence="2">CM1030</strain>
        <tissue evidence="2">Blood</tissue>
    </source>
</reference>